<dbReference type="PANTHER" id="PTHR36151">
    <property type="entry name" value="BLR2777 PROTEIN"/>
    <property type="match status" value="1"/>
</dbReference>
<dbReference type="Proteomes" id="UP001595909">
    <property type="component" value="Unassembled WGS sequence"/>
</dbReference>
<dbReference type="EC" id="1.-.-.-" evidence="2"/>
<dbReference type="EMBL" id="JBHSIM010000034">
    <property type="protein sequence ID" value="MFC4833861.1"/>
    <property type="molecule type" value="Genomic_DNA"/>
</dbReference>
<comment type="caution">
    <text evidence="2">The sequence shown here is derived from an EMBL/GenBank/DDBJ whole genome shotgun (WGS) entry which is preliminary data.</text>
</comment>
<evidence type="ECO:0000313" key="3">
    <source>
        <dbReference type="Proteomes" id="UP001595909"/>
    </source>
</evidence>
<organism evidence="2 3">
    <name type="scientific">Actinomycetospora chibensis</name>
    <dbReference type="NCBI Taxonomy" id="663606"/>
    <lineage>
        <taxon>Bacteria</taxon>
        <taxon>Bacillati</taxon>
        <taxon>Actinomycetota</taxon>
        <taxon>Actinomycetes</taxon>
        <taxon>Pseudonocardiales</taxon>
        <taxon>Pseudonocardiaceae</taxon>
        <taxon>Actinomycetospora</taxon>
    </lineage>
</organism>
<reference evidence="3" key="1">
    <citation type="journal article" date="2019" name="Int. J. Syst. Evol. Microbiol.">
        <title>The Global Catalogue of Microorganisms (GCM) 10K type strain sequencing project: providing services to taxonomists for standard genome sequencing and annotation.</title>
        <authorList>
            <consortium name="The Broad Institute Genomics Platform"/>
            <consortium name="The Broad Institute Genome Sequencing Center for Infectious Disease"/>
            <person name="Wu L."/>
            <person name="Ma J."/>
        </authorList>
    </citation>
    <scope>NUCLEOTIDE SEQUENCE [LARGE SCALE GENOMIC DNA]</scope>
    <source>
        <strain evidence="3">CCUG 50347</strain>
    </source>
</reference>
<sequence length="347" mass="38066">MGVVRRSGRGTAQHADYGFFGPESVTWKVWSYPTSLALGFLRAVVVEELDPFLLASVAQSGQVQARPRLRYDRTMQYFATVKFGDTASVLAAADTLMKIHSRAVGTDPVTGREFDANDPDSQLWIHLTAWHSILYTYEVFGPGKLPAHEEEQYWEECARAAEFQTIDPADVPRTREGIRAYFEAYRPRLIASEVAQGMMDFLLDADAIVLPPELPAPLRRLFTAATRHAVIATLPRWMRRLGGTPQPAVVDALAIAVTRPVIRLLAASATLQLAVLRVASPRTVPVLEPVLRGTPAVAPVVSTPAEAYAAHGPTPREQYAALLAARARKEGPAPYPPAHREPVLDFA</sequence>
<evidence type="ECO:0000259" key="1">
    <source>
        <dbReference type="Pfam" id="PF09995"/>
    </source>
</evidence>
<accession>A0ABV9RI16</accession>
<dbReference type="RefSeq" id="WP_274188544.1">
    <property type="nucleotide sequence ID" value="NZ_BAABHN010000034.1"/>
</dbReference>
<proteinExistence type="predicted"/>
<dbReference type="Pfam" id="PF09995">
    <property type="entry name" value="MPAB_Lcp_cat"/>
    <property type="match status" value="1"/>
</dbReference>
<dbReference type="GO" id="GO:0016491">
    <property type="term" value="F:oxidoreductase activity"/>
    <property type="evidence" value="ECO:0007669"/>
    <property type="project" value="UniProtKB-KW"/>
</dbReference>
<feature type="domain" description="ER-bound oxygenase mpaB/mpaB'/Rubber oxygenase catalytic" evidence="1">
    <location>
        <begin position="27"/>
        <end position="263"/>
    </location>
</feature>
<protein>
    <submittedName>
        <fullName evidence="2">Oxygenase MpaB family protein</fullName>
        <ecNumber evidence="2">1.-.-.-</ecNumber>
    </submittedName>
</protein>
<gene>
    <name evidence="2" type="ORF">ACFPEL_15715</name>
</gene>
<evidence type="ECO:0000313" key="2">
    <source>
        <dbReference type="EMBL" id="MFC4833861.1"/>
    </source>
</evidence>
<dbReference type="PANTHER" id="PTHR36151:SF3">
    <property type="entry name" value="ER-BOUND OXYGENASE MPAB_MPAB'_RUBBER OXYGENASE CATALYTIC DOMAIN-CONTAINING PROTEIN"/>
    <property type="match status" value="1"/>
</dbReference>
<keyword evidence="3" id="KW-1185">Reference proteome</keyword>
<keyword evidence="2" id="KW-0560">Oxidoreductase</keyword>
<name>A0ABV9RI16_9PSEU</name>
<dbReference type="InterPro" id="IPR018713">
    <property type="entry name" value="MPAB/Lcp_cat_dom"/>
</dbReference>